<evidence type="ECO:0000256" key="3">
    <source>
        <dbReference type="ARBA" id="ARBA00012601"/>
    </source>
</evidence>
<evidence type="ECO:0000313" key="9">
    <source>
        <dbReference type="EMBL" id="NMG15351.1"/>
    </source>
</evidence>
<proteinExistence type="inferred from homology"/>
<keyword evidence="4 9" id="KW-0378">Hydrolase</keyword>
<keyword evidence="6 9" id="KW-0326">Glycosidase</keyword>
<evidence type="ECO:0000256" key="8">
    <source>
        <dbReference type="SAM" id="SignalP"/>
    </source>
</evidence>
<comment type="caution">
    <text evidence="9">The sequence shown here is derived from an EMBL/GenBank/DDBJ whole genome shotgun (WGS) entry which is preliminary data.</text>
</comment>
<comment type="similarity">
    <text evidence="2">Belongs to the glycosyl hydrolase 8 (cellulase D) family.</text>
</comment>
<dbReference type="EC" id="3.2.1.4" evidence="3"/>
<evidence type="ECO:0000313" key="10">
    <source>
        <dbReference type="Proteomes" id="UP000633943"/>
    </source>
</evidence>
<gene>
    <name evidence="9" type="primary">bcsZ</name>
    <name evidence="9" type="ORF">GPA24_07305</name>
</gene>
<feature type="signal peptide" evidence="8">
    <location>
        <begin position="1"/>
        <end position="21"/>
    </location>
</feature>
<evidence type="ECO:0000256" key="6">
    <source>
        <dbReference type="ARBA" id="ARBA00023295"/>
    </source>
</evidence>
<keyword evidence="10" id="KW-1185">Reference proteome</keyword>
<protein>
    <recommendedName>
        <fullName evidence="3">cellulase</fullName>
        <ecNumber evidence="3">3.2.1.4</ecNumber>
    </recommendedName>
</protein>
<dbReference type="Gene3D" id="1.50.10.10">
    <property type="match status" value="1"/>
</dbReference>
<evidence type="ECO:0000256" key="7">
    <source>
        <dbReference type="ARBA" id="ARBA00023326"/>
    </source>
</evidence>
<accession>A0ABX1NTN1</accession>
<dbReference type="GO" id="GO:0008810">
    <property type="term" value="F:cellulase activity"/>
    <property type="evidence" value="ECO:0007669"/>
    <property type="project" value="UniProtKB-EC"/>
</dbReference>
<dbReference type="SUPFAM" id="SSF48208">
    <property type="entry name" value="Six-hairpin glycosidases"/>
    <property type="match status" value="1"/>
</dbReference>
<dbReference type="NCBIfam" id="NF008305">
    <property type="entry name" value="PRK11097.1"/>
    <property type="match status" value="1"/>
</dbReference>
<keyword evidence="7" id="KW-0119">Carbohydrate metabolism</keyword>
<comment type="catalytic activity">
    <reaction evidence="1">
        <text>Endohydrolysis of (1-&gt;4)-beta-D-glucosidic linkages in cellulose, lichenin and cereal beta-D-glucans.</text>
        <dbReference type="EC" id="3.2.1.4"/>
    </reaction>
</comment>
<dbReference type="RefSeq" id="WP_169202032.1">
    <property type="nucleotide sequence ID" value="NZ_CP059467.1"/>
</dbReference>
<keyword evidence="5" id="KW-0136">Cellulose degradation</keyword>
<feature type="chain" id="PRO_5046561207" description="cellulase" evidence="8">
    <location>
        <begin position="22"/>
        <end position="371"/>
    </location>
</feature>
<reference evidence="9 10" key="1">
    <citation type="submission" date="2019-12" db="EMBL/GenBank/DDBJ databases">
        <title>Comparative genomics gives insights into the taxonomy of the Azoarcus-Aromatoleum group and reveals separate origins of nif in the plant-associated Azoarcus and non-plant-associated Aromatoleum sub-groups.</title>
        <authorList>
            <person name="Lafos M."/>
            <person name="Maluk M."/>
            <person name="Batista M."/>
            <person name="Junghare M."/>
            <person name="Carmona M."/>
            <person name="Faoro H."/>
            <person name="Cruz L.M."/>
            <person name="Battistoni F."/>
            <person name="De Souza E."/>
            <person name="Pedrosa F."/>
            <person name="Chen W.-M."/>
            <person name="Poole P.S."/>
            <person name="Dixon R.A."/>
            <person name="James E.K."/>
        </authorList>
    </citation>
    <scope>NUCLEOTIDE SEQUENCE [LARGE SCALE GENOMIC DNA]</scope>
    <source>
        <strain evidence="9 10">PbN1</strain>
    </source>
</reference>
<name>A0ABX1NTN1_9RHOO</name>
<dbReference type="InterPro" id="IPR002037">
    <property type="entry name" value="Glyco_hydro_8"/>
</dbReference>
<keyword evidence="7" id="KW-0624">Polysaccharide degradation</keyword>
<dbReference type="Pfam" id="PF01270">
    <property type="entry name" value="Glyco_hydro_8"/>
    <property type="match status" value="1"/>
</dbReference>
<dbReference type="InterPro" id="IPR012341">
    <property type="entry name" value="6hp_glycosidase-like_sf"/>
</dbReference>
<evidence type="ECO:0000256" key="2">
    <source>
        <dbReference type="ARBA" id="ARBA00009209"/>
    </source>
</evidence>
<sequence>MRSFAVCLFALLLGAPGRVTAAADCPWPAWESFKQAMVSADGRVIDRSSPRLITTSEGQSYGLFFALLADDRDSFARLLQWTGNNLAAGKLGHRLPAWQWGRADDGDWRVLDDNNASDADLWLAYSLLEAGRLWRRADYAALGQQLLWRSAAQTVRKLPGLGLMLLPGDYGFDGTEGWRLNPGYLPLQQLARFALVDTVWGELAANTRRLLLAGAPKGFAPDWLQWKTGQGWAADPEHGAAGSYDAIRVYLWLGMLADDAPERERLQGHFAPMAQLIARLGQPPEHIDARSGDHRGVGPAGFSAALLPLLAATGEGGALQAQRGRLQRTPPAPDAYYAQVLYLFGWGWDEGRYRFDKDGRLLPAWIDRCKD</sequence>
<keyword evidence="8" id="KW-0732">Signal</keyword>
<evidence type="ECO:0000256" key="4">
    <source>
        <dbReference type="ARBA" id="ARBA00022801"/>
    </source>
</evidence>
<evidence type="ECO:0000256" key="5">
    <source>
        <dbReference type="ARBA" id="ARBA00023001"/>
    </source>
</evidence>
<dbReference type="InterPro" id="IPR008928">
    <property type="entry name" value="6-hairpin_glycosidase_sf"/>
</dbReference>
<organism evidence="9 10">
    <name type="scientific">Aromatoleum bremense</name>
    <dbReference type="NCBI Taxonomy" id="76115"/>
    <lineage>
        <taxon>Bacteria</taxon>
        <taxon>Pseudomonadati</taxon>
        <taxon>Pseudomonadota</taxon>
        <taxon>Betaproteobacteria</taxon>
        <taxon>Rhodocyclales</taxon>
        <taxon>Rhodocyclaceae</taxon>
        <taxon>Aromatoleum</taxon>
    </lineage>
</organism>
<dbReference type="Proteomes" id="UP000633943">
    <property type="component" value="Unassembled WGS sequence"/>
</dbReference>
<dbReference type="EMBL" id="WTVP01000014">
    <property type="protein sequence ID" value="NMG15351.1"/>
    <property type="molecule type" value="Genomic_DNA"/>
</dbReference>
<evidence type="ECO:0000256" key="1">
    <source>
        <dbReference type="ARBA" id="ARBA00000966"/>
    </source>
</evidence>
<dbReference type="PRINTS" id="PR00735">
    <property type="entry name" value="GLHYDRLASE8"/>
</dbReference>